<dbReference type="Pfam" id="PF02635">
    <property type="entry name" value="DsrE"/>
    <property type="match status" value="1"/>
</dbReference>
<evidence type="ECO:0000256" key="2">
    <source>
        <dbReference type="ARBA" id="ARBA00007067"/>
    </source>
</evidence>
<dbReference type="NCBIfam" id="TIGR03012">
    <property type="entry name" value="sulf_tusD_dsrE"/>
    <property type="match status" value="1"/>
</dbReference>
<dbReference type="GO" id="GO:1990228">
    <property type="term" value="C:sulfurtransferase complex"/>
    <property type="evidence" value="ECO:0007669"/>
    <property type="project" value="TreeGrafter"/>
</dbReference>
<gene>
    <name evidence="5" type="ORF">A9Z62_01795</name>
</gene>
<reference evidence="5 6" key="1">
    <citation type="submission" date="2016-06" db="EMBL/GenBank/DDBJ databases">
        <title>Draft genome of Haemophilus haemolyticus CCUG 24149.</title>
        <authorList>
            <person name="Engstrom-Jakobsson H."/>
            <person name="Salva-Serra F."/>
            <person name="Thorell K."/>
            <person name="Gonzales-Siles L."/>
            <person name="Karlsson R."/>
            <person name="Boulund F."/>
            <person name="Engstrand L."/>
            <person name="Kristiansson E."/>
            <person name="Moore E."/>
        </authorList>
    </citation>
    <scope>NUCLEOTIDE SEQUENCE [LARGE SCALE GENOMIC DNA]</scope>
    <source>
        <strain evidence="5 6">CCUG 24149</strain>
    </source>
</reference>
<dbReference type="GO" id="GO:0016783">
    <property type="term" value="F:sulfurtransferase activity"/>
    <property type="evidence" value="ECO:0007669"/>
    <property type="project" value="InterPro"/>
</dbReference>
<dbReference type="AlphaFoldDB" id="A0A1B8PEH8"/>
<comment type="caution">
    <text evidence="5">The sequence shown here is derived from an EMBL/GenBank/DDBJ whole genome shotgun (WGS) entry which is preliminary data.</text>
</comment>
<evidence type="ECO:0000313" key="5">
    <source>
        <dbReference type="EMBL" id="OBX46500.1"/>
    </source>
</evidence>
<dbReference type="NCBIfam" id="NF001237">
    <property type="entry name" value="PRK00207.1"/>
    <property type="match status" value="1"/>
</dbReference>
<dbReference type="GO" id="GO:0002143">
    <property type="term" value="P:tRNA wobble position uridine thiolation"/>
    <property type="evidence" value="ECO:0007669"/>
    <property type="project" value="TreeGrafter"/>
</dbReference>
<evidence type="ECO:0000256" key="1">
    <source>
        <dbReference type="ARBA" id="ARBA00004496"/>
    </source>
</evidence>
<dbReference type="InterPro" id="IPR027396">
    <property type="entry name" value="DsrEFH-like"/>
</dbReference>
<organism evidence="5 6">
    <name type="scientific">Haemophilus haemolyticus</name>
    <dbReference type="NCBI Taxonomy" id="726"/>
    <lineage>
        <taxon>Bacteria</taxon>
        <taxon>Pseudomonadati</taxon>
        <taxon>Pseudomonadota</taxon>
        <taxon>Gammaproteobacteria</taxon>
        <taxon>Pasteurellales</taxon>
        <taxon>Pasteurellaceae</taxon>
        <taxon>Haemophilus</taxon>
    </lineage>
</organism>
<dbReference type="Proteomes" id="UP000092611">
    <property type="component" value="Unassembled WGS sequence"/>
</dbReference>
<evidence type="ECO:0000256" key="4">
    <source>
        <dbReference type="ARBA" id="ARBA00022679"/>
    </source>
</evidence>
<keyword evidence="4" id="KW-0808">Transferase</keyword>
<evidence type="ECO:0000313" key="6">
    <source>
        <dbReference type="Proteomes" id="UP000092611"/>
    </source>
</evidence>
<dbReference type="Gene3D" id="3.40.1260.10">
    <property type="entry name" value="DsrEFH-like"/>
    <property type="match status" value="1"/>
</dbReference>
<accession>A0A1B8PEH8</accession>
<proteinExistence type="inferred from homology"/>
<sequence>MRYVIAVKSPIYGKQGAFLAYQFSEALIKKGHEISQIFFFQDGVSNGNALVYPANDEVNLQKHWQMFSIAHNVPLHLCVAASQRRGVVDNLTTSTTDHYNLAEKFTIAGLGEFMAASLKADRVITL</sequence>
<evidence type="ECO:0000256" key="3">
    <source>
        <dbReference type="ARBA" id="ARBA00022490"/>
    </source>
</evidence>
<protein>
    <submittedName>
        <fullName evidence="5">tRNA 2-thiouridine(34) synthase TusD</fullName>
    </submittedName>
</protein>
<comment type="subcellular location">
    <subcellularLocation>
        <location evidence="1">Cytoplasm</location>
    </subcellularLocation>
</comment>
<dbReference type="PANTHER" id="PTHR34874:SF3">
    <property type="entry name" value="SULFURTRANSFERASE TUSD"/>
    <property type="match status" value="1"/>
</dbReference>
<dbReference type="RefSeq" id="WP_065246400.1">
    <property type="nucleotide sequence ID" value="NZ_LZDL01000026.1"/>
</dbReference>
<dbReference type="InterPro" id="IPR017463">
    <property type="entry name" value="Sulphur_relay_TusD/DsrE"/>
</dbReference>
<dbReference type="OrthoDB" id="9787483at2"/>
<dbReference type="PANTHER" id="PTHR34874">
    <property type="entry name" value="PROTEIN YCHN"/>
    <property type="match status" value="1"/>
</dbReference>
<dbReference type="EMBL" id="LZDL01000026">
    <property type="protein sequence ID" value="OBX46500.1"/>
    <property type="molecule type" value="Genomic_DNA"/>
</dbReference>
<dbReference type="GO" id="GO:0097163">
    <property type="term" value="F:sulfur carrier activity"/>
    <property type="evidence" value="ECO:0007669"/>
    <property type="project" value="TreeGrafter"/>
</dbReference>
<dbReference type="SUPFAM" id="SSF75169">
    <property type="entry name" value="DsrEFH-like"/>
    <property type="match status" value="1"/>
</dbReference>
<dbReference type="InterPro" id="IPR003787">
    <property type="entry name" value="Sulphur_relay_DsrE/F-like"/>
</dbReference>
<name>A0A1B8PEH8_HAEHA</name>
<keyword evidence="3" id="KW-0963">Cytoplasm</keyword>
<comment type="similarity">
    <text evidence="2">Belongs to the DsrE/TusD family.</text>
</comment>
<dbReference type="FunFam" id="3.40.1260.10:FF:000001">
    <property type="entry name" value="Sulfurtransferase TusD"/>
    <property type="match status" value="1"/>
</dbReference>